<evidence type="ECO:0000259" key="4">
    <source>
        <dbReference type="PROSITE" id="PS50174"/>
    </source>
</evidence>
<dbReference type="PANTHER" id="PTHR23106">
    <property type="entry name" value="ANGIOGENIC FACTOR WITH G PATCH AND FHA DOMAINS 1"/>
    <property type="match status" value="1"/>
</dbReference>
<feature type="region of interest" description="Disordered" evidence="2">
    <location>
        <begin position="185"/>
        <end position="207"/>
    </location>
</feature>
<name>A0ABM0GLT2_SACKO</name>
<dbReference type="InterPro" id="IPR041591">
    <property type="entry name" value="OCRE"/>
</dbReference>
<protein>
    <submittedName>
        <fullName evidence="6">Angiogenic factor with G patch and FHA domains 1-like</fullName>
    </submittedName>
</protein>
<dbReference type="InterPro" id="IPR000253">
    <property type="entry name" value="FHA_dom"/>
</dbReference>
<dbReference type="InterPro" id="IPR035624">
    <property type="entry name" value="AGGF1_OCRE"/>
</dbReference>
<evidence type="ECO:0000256" key="1">
    <source>
        <dbReference type="SAM" id="Coils"/>
    </source>
</evidence>
<dbReference type="PROSITE" id="PS50174">
    <property type="entry name" value="G_PATCH"/>
    <property type="match status" value="1"/>
</dbReference>
<feature type="coiled-coil region" evidence="1">
    <location>
        <begin position="1"/>
        <end position="63"/>
    </location>
</feature>
<proteinExistence type="predicted"/>
<evidence type="ECO:0000256" key="2">
    <source>
        <dbReference type="SAM" id="MobiDB-lite"/>
    </source>
</evidence>
<feature type="compositionally biased region" description="Basic residues" evidence="2">
    <location>
        <begin position="190"/>
        <end position="202"/>
    </location>
</feature>
<keyword evidence="1" id="KW-0175">Coiled coil</keyword>
<organism evidence="5 6">
    <name type="scientific">Saccoglossus kowalevskii</name>
    <name type="common">Acorn worm</name>
    <dbReference type="NCBI Taxonomy" id="10224"/>
    <lineage>
        <taxon>Eukaryota</taxon>
        <taxon>Metazoa</taxon>
        <taxon>Hemichordata</taxon>
        <taxon>Enteropneusta</taxon>
        <taxon>Harrimaniidae</taxon>
        <taxon>Saccoglossus</taxon>
    </lineage>
</organism>
<reference evidence="6" key="1">
    <citation type="submission" date="2025-08" db="UniProtKB">
        <authorList>
            <consortium name="RefSeq"/>
        </authorList>
    </citation>
    <scope>IDENTIFICATION</scope>
    <source>
        <tissue evidence="6">Testes</tissue>
    </source>
</reference>
<dbReference type="Proteomes" id="UP000694865">
    <property type="component" value="Unplaced"/>
</dbReference>
<dbReference type="SMART" id="SM00443">
    <property type="entry name" value="G_patch"/>
    <property type="match status" value="1"/>
</dbReference>
<dbReference type="InterPro" id="IPR008984">
    <property type="entry name" value="SMAD_FHA_dom_sf"/>
</dbReference>
<feature type="compositionally biased region" description="Basic and acidic residues" evidence="2">
    <location>
        <begin position="263"/>
        <end position="276"/>
    </location>
</feature>
<dbReference type="SUPFAM" id="SSF49879">
    <property type="entry name" value="SMAD/FHA domain"/>
    <property type="match status" value="1"/>
</dbReference>
<evidence type="ECO:0000259" key="3">
    <source>
        <dbReference type="PROSITE" id="PS50006"/>
    </source>
</evidence>
<dbReference type="RefSeq" id="XP_002732757.1">
    <property type="nucleotide sequence ID" value="XM_002732711.2"/>
</dbReference>
<keyword evidence="5" id="KW-1185">Reference proteome</keyword>
<dbReference type="InterPro" id="IPR000467">
    <property type="entry name" value="G_patch_dom"/>
</dbReference>
<dbReference type="Pfam" id="PF01585">
    <property type="entry name" value="G-patch"/>
    <property type="match status" value="1"/>
</dbReference>
<dbReference type="PANTHER" id="PTHR23106:SF24">
    <property type="entry name" value="ANGIOGENIC FACTOR WITH G PATCH AND FHA DOMAINS 1"/>
    <property type="match status" value="1"/>
</dbReference>
<dbReference type="Gene3D" id="2.60.200.20">
    <property type="match status" value="1"/>
</dbReference>
<dbReference type="PROSITE" id="PS50006">
    <property type="entry name" value="FHA_DOMAIN"/>
    <property type="match status" value="1"/>
</dbReference>
<dbReference type="CDD" id="cd16164">
    <property type="entry name" value="OCRE_VG5Q"/>
    <property type="match status" value="1"/>
</dbReference>
<dbReference type="CDD" id="cd22686">
    <property type="entry name" value="FHA_AGGF1"/>
    <property type="match status" value="1"/>
</dbReference>
<dbReference type="SMART" id="SM00240">
    <property type="entry name" value="FHA"/>
    <property type="match status" value="1"/>
</dbReference>
<dbReference type="InterPro" id="IPR053027">
    <property type="entry name" value="AGGF1"/>
</dbReference>
<accession>A0ABM0GLT2</accession>
<sequence>MESNESELETLKKQVTELEKQLEKAQRSQSKLEKKLKQSERTIEITERYNESLRGEVNTLRKQVHGYKHKQLVDASIQTDFVVQHENTQENNKEDLNNLQGDGLSIAESLKAAAEAATTQSGFVYDERTGLYYDYSTGYYYDQKNQLYYEPNTGIYYYYDQKMNTYHFHSQVDITQTAYAELSTTDVKEKKKKKKSKEKKKMKSNEDGNETEIIEIVDDRIHKSNHQDQAKSSLDIEVIEIDDSDDDSCHGDKMETSNPSCIRDVEFAKSPDKSDSEMEEGEISDSSDDGEDAPMQEDEMDSSSSESEEENVVKEVYAPCVRLIVTDSDSLDLGTLFIVTCTGGTIGRDEKHCIAIPDLSVSKLHAEIGYSKEDTKYWIKDCGSQNGTFLNDTSLTDEARQESDYNMLSHDDILKVAMTTLLVHIHPGDDTCDKCEPGVVQAQIAKQQPKVNAFTIVSKEEKEKLRRRQLKQIKQKYMLANTDYEEKVVVNENGDYVDRAEERRKTVGSDNPYQKDDMPASVHRAIDDRNVGHKMMKKMGWSEGHSLGKNDEGIHEPIQVLVRDSKAGLGSGIQRSMDDVQYSGRNVHNWSKARGRFQGSSQSAKLKSVQPQWIKGDTVTIGERQDVSDTPIMSDNATEQSKPTVDLTSKVKEQHENVVPKSEKIFEI</sequence>
<feature type="compositionally biased region" description="Acidic residues" evidence="2">
    <location>
        <begin position="277"/>
        <end position="310"/>
    </location>
</feature>
<dbReference type="Pfam" id="PF00498">
    <property type="entry name" value="FHA"/>
    <property type="match status" value="1"/>
</dbReference>
<feature type="region of interest" description="Disordered" evidence="2">
    <location>
        <begin position="243"/>
        <end position="312"/>
    </location>
</feature>
<dbReference type="GeneID" id="100374066"/>
<feature type="domain" description="FHA" evidence="3">
    <location>
        <begin position="344"/>
        <end position="395"/>
    </location>
</feature>
<dbReference type="Pfam" id="PF17780">
    <property type="entry name" value="OCRE"/>
    <property type="match status" value="1"/>
</dbReference>
<gene>
    <name evidence="6" type="primary">LOC100374066</name>
</gene>
<feature type="domain" description="G-patch" evidence="4">
    <location>
        <begin position="528"/>
        <end position="574"/>
    </location>
</feature>
<evidence type="ECO:0000313" key="6">
    <source>
        <dbReference type="RefSeq" id="XP_002732757.1"/>
    </source>
</evidence>
<evidence type="ECO:0000313" key="5">
    <source>
        <dbReference type="Proteomes" id="UP000694865"/>
    </source>
</evidence>